<feature type="signal peptide" evidence="1">
    <location>
        <begin position="1"/>
        <end position="17"/>
    </location>
</feature>
<organism evidence="2 3">
    <name type="scientific">Ditylenchus destructor</name>
    <dbReference type="NCBI Taxonomy" id="166010"/>
    <lineage>
        <taxon>Eukaryota</taxon>
        <taxon>Metazoa</taxon>
        <taxon>Ecdysozoa</taxon>
        <taxon>Nematoda</taxon>
        <taxon>Chromadorea</taxon>
        <taxon>Rhabditida</taxon>
        <taxon>Tylenchina</taxon>
        <taxon>Tylenchomorpha</taxon>
        <taxon>Sphaerularioidea</taxon>
        <taxon>Anguinidae</taxon>
        <taxon>Anguininae</taxon>
        <taxon>Ditylenchus</taxon>
    </lineage>
</organism>
<evidence type="ECO:0000313" key="3">
    <source>
        <dbReference type="Proteomes" id="UP001201812"/>
    </source>
</evidence>
<name>A0AAD4QT34_9BILA</name>
<feature type="chain" id="PRO_5041901977" evidence="1">
    <location>
        <begin position="18"/>
        <end position="120"/>
    </location>
</feature>
<comment type="caution">
    <text evidence="2">The sequence shown here is derived from an EMBL/GenBank/DDBJ whole genome shotgun (WGS) entry which is preliminary data.</text>
</comment>
<sequence>MLLLAIIPLVFLSVTSANENLCNSYRIQQCYRNSLLLCTGSDKIELRSDSARDVCTRTMRKLKCIRDDITNQCKDDTCAIRFITTAKLELSPSKNWRLYDECFNLRKWIATLEPKTQQQD</sequence>
<proteinExistence type="predicted"/>
<protein>
    <submittedName>
        <fullName evidence="2">Uncharacterized protein</fullName>
    </submittedName>
</protein>
<accession>A0AAD4QT34</accession>
<keyword evidence="3" id="KW-1185">Reference proteome</keyword>
<reference evidence="2" key="1">
    <citation type="submission" date="2022-01" db="EMBL/GenBank/DDBJ databases">
        <title>Genome Sequence Resource for Two Populations of Ditylenchus destructor, the Migratory Endoparasitic Phytonematode.</title>
        <authorList>
            <person name="Zhang H."/>
            <person name="Lin R."/>
            <person name="Xie B."/>
        </authorList>
    </citation>
    <scope>NUCLEOTIDE SEQUENCE</scope>
    <source>
        <strain evidence="2">BazhouSP</strain>
    </source>
</reference>
<dbReference type="Proteomes" id="UP001201812">
    <property type="component" value="Unassembled WGS sequence"/>
</dbReference>
<evidence type="ECO:0000313" key="2">
    <source>
        <dbReference type="EMBL" id="KAI1698266.1"/>
    </source>
</evidence>
<gene>
    <name evidence="2" type="ORF">DdX_18005</name>
</gene>
<dbReference type="AlphaFoldDB" id="A0AAD4QT34"/>
<keyword evidence="1" id="KW-0732">Signal</keyword>
<evidence type="ECO:0000256" key="1">
    <source>
        <dbReference type="SAM" id="SignalP"/>
    </source>
</evidence>
<dbReference type="EMBL" id="JAKKPZ010000226">
    <property type="protein sequence ID" value="KAI1698266.1"/>
    <property type="molecule type" value="Genomic_DNA"/>
</dbReference>